<evidence type="ECO:0000313" key="11">
    <source>
        <dbReference type="Proteomes" id="UP001431783"/>
    </source>
</evidence>
<dbReference type="PROSITE" id="PS00018">
    <property type="entry name" value="EF_HAND_1"/>
    <property type="match status" value="1"/>
</dbReference>
<comment type="catalytic activity">
    <reaction evidence="1">
        <text>Hydrolysis of (1-&gt;4)-beta-linkages between N-acetylmuramic acid and N-acetyl-D-glucosamine residues in a peptidoglycan and between N-acetyl-D-glucosamine residues in chitodextrins.</text>
        <dbReference type="EC" id="3.2.1.17"/>
    </reaction>
</comment>
<evidence type="ECO:0000313" key="10">
    <source>
        <dbReference type="EMBL" id="KAK9883478.1"/>
    </source>
</evidence>
<gene>
    <name evidence="10" type="ORF">WA026_001654</name>
</gene>
<evidence type="ECO:0000256" key="8">
    <source>
        <dbReference type="SAM" id="SignalP"/>
    </source>
</evidence>
<name>A0AAW1UL73_9CUCU</name>
<evidence type="ECO:0000256" key="1">
    <source>
        <dbReference type="ARBA" id="ARBA00000632"/>
    </source>
</evidence>
<reference evidence="10 11" key="1">
    <citation type="submission" date="2023-03" db="EMBL/GenBank/DDBJ databases">
        <title>Genome insight into feeding habits of ladybird beetles.</title>
        <authorList>
            <person name="Li H.-S."/>
            <person name="Huang Y.-H."/>
            <person name="Pang H."/>
        </authorList>
    </citation>
    <scope>NUCLEOTIDE SEQUENCE [LARGE SCALE GENOMIC DNA]</scope>
    <source>
        <strain evidence="10">SYSU_2023b</strain>
        <tissue evidence="10">Whole body</tissue>
    </source>
</reference>
<feature type="disulfide bond" evidence="7">
    <location>
        <begin position="79"/>
        <end position="89"/>
    </location>
</feature>
<evidence type="ECO:0000256" key="6">
    <source>
        <dbReference type="ARBA" id="ARBA00023295"/>
    </source>
</evidence>
<dbReference type="PANTHER" id="PTHR22963">
    <property type="entry name" value="ENDOGLIN-RELATED"/>
    <property type="match status" value="1"/>
</dbReference>
<evidence type="ECO:0000256" key="3">
    <source>
        <dbReference type="ARBA" id="ARBA00022529"/>
    </source>
</evidence>
<dbReference type="PROSITE" id="PS50026">
    <property type="entry name" value="EGF_3"/>
    <property type="match status" value="1"/>
</dbReference>
<protein>
    <recommendedName>
        <fullName evidence="2">lysozyme</fullName>
        <ecNumber evidence="2">3.2.1.17</ecNumber>
    </recommendedName>
</protein>
<dbReference type="InterPro" id="IPR000742">
    <property type="entry name" value="EGF"/>
</dbReference>
<feature type="signal peptide" evidence="8">
    <location>
        <begin position="1"/>
        <end position="18"/>
    </location>
</feature>
<evidence type="ECO:0000256" key="4">
    <source>
        <dbReference type="ARBA" id="ARBA00022638"/>
    </source>
</evidence>
<keyword evidence="11" id="KW-1185">Reference proteome</keyword>
<evidence type="ECO:0000259" key="9">
    <source>
        <dbReference type="PROSITE" id="PS50026"/>
    </source>
</evidence>
<dbReference type="GO" id="GO:0042742">
    <property type="term" value="P:defense response to bacterium"/>
    <property type="evidence" value="ECO:0007669"/>
    <property type="project" value="UniProtKB-KW"/>
</dbReference>
<keyword evidence="8" id="KW-0732">Signal</keyword>
<dbReference type="Proteomes" id="UP001431783">
    <property type="component" value="Unassembled WGS sequence"/>
</dbReference>
<keyword evidence="3" id="KW-0929">Antimicrobial</keyword>
<dbReference type="EC" id="3.2.1.17" evidence="2"/>
<accession>A0AAW1UL73</accession>
<keyword evidence="4" id="KW-0081">Bacteriolytic enzyme</keyword>
<keyword evidence="7" id="KW-1015">Disulfide bond</keyword>
<dbReference type="PROSITE" id="PS51909">
    <property type="entry name" value="LYSOZYME_I"/>
    <property type="match status" value="1"/>
</dbReference>
<evidence type="ECO:0000256" key="5">
    <source>
        <dbReference type="ARBA" id="ARBA00022801"/>
    </source>
</evidence>
<dbReference type="SMART" id="SM00181">
    <property type="entry name" value="EGF"/>
    <property type="match status" value="8"/>
</dbReference>
<dbReference type="PROSITE" id="PS01186">
    <property type="entry name" value="EGF_2"/>
    <property type="match status" value="5"/>
</dbReference>
<dbReference type="PANTHER" id="PTHR22963:SF39">
    <property type="entry name" value="DUMPY"/>
    <property type="match status" value="1"/>
</dbReference>
<evidence type="ECO:0000256" key="2">
    <source>
        <dbReference type="ARBA" id="ARBA00012732"/>
    </source>
</evidence>
<dbReference type="GO" id="GO:0031640">
    <property type="term" value="P:killing of cells of another organism"/>
    <property type="evidence" value="ECO:0007669"/>
    <property type="project" value="UniProtKB-KW"/>
</dbReference>
<comment type="caution">
    <text evidence="7">Lacks conserved residue(s) required for the propagation of feature annotation.</text>
</comment>
<dbReference type="GO" id="GO:0003796">
    <property type="term" value="F:lysozyme activity"/>
    <property type="evidence" value="ECO:0007669"/>
    <property type="project" value="UniProtKB-EC"/>
</dbReference>
<keyword evidence="7" id="KW-0245">EGF-like domain</keyword>
<keyword evidence="6" id="KW-0326">Glycosidase</keyword>
<dbReference type="AlphaFoldDB" id="A0AAW1UL73"/>
<feature type="domain" description="EGF-like" evidence="9">
    <location>
        <begin position="75"/>
        <end position="111"/>
    </location>
</feature>
<evidence type="ECO:0000256" key="7">
    <source>
        <dbReference type="PROSITE-ProRule" id="PRU00076"/>
    </source>
</evidence>
<keyword evidence="5" id="KW-0378">Hydrolase</keyword>
<feature type="chain" id="PRO_5043542245" description="lysozyme" evidence="8">
    <location>
        <begin position="19"/>
        <end position="648"/>
    </location>
</feature>
<dbReference type="InterPro" id="IPR008597">
    <property type="entry name" value="Invert_lysozyme"/>
</dbReference>
<proteinExistence type="predicted"/>
<dbReference type="EMBL" id="JARQZJ010000091">
    <property type="protein sequence ID" value="KAK9883478.1"/>
    <property type="molecule type" value="Genomic_DNA"/>
</dbReference>
<comment type="caution">
    <text evidence="10">The sequence shown here is derived from an EMBL/GenBank/DDBJ whole genome shotgun (WGS) entry which is preliminary data.</text>
</comment>
<organism evidence="10 11">
    <name type="scientific">Henosepilachna vigintioctopunctata</name>
    <dbReference type="NCBI Taxonomy" id="420089"/>
    <lineage>
        <taxon>Eukaryota</taxon>
        <taxon>Metazoa</taxon>
        <taxon>Ecdysozoa</taxon>
        <taxon>Arthropoda</taxon>
        <taxon>Hexapoda</taxon>
        <taxon>Insecta</taxon>
        <taxon>Pterygota</taxon>
        <taxon>Neoptera</taxon>
        <taxon>Endopterygota</taxon>
        <taxon>Coleoptera</taxon>
        <taxon>Polyphaga</taxon>
        <taxon>Cucujiformia</taxon>
        <taxon>Coccinelloidea</taxon>
        <taxon>Coccinellidae</taxon>
        <taxon>Epilachninae</taxon>
        <taxon>Epilachnini</taxon>
        <taxon>Henosepilachna</taxon>
    </lineage>
</organism>
<sequence>MNLFVVFLIFLVADIASSTSCLKNSDCSRSRACIRGFCANPCMEFCGPEALCAVMNHKAYCFCRDGTQDCILKKSTRECVPECEKNSVCNTDIGYCECKVGYQGNPYRGCTKKCTSIKDCSSNEICSAGSCKNPCEEECGINASCVVMNETTVCSCPPGHTGNSYEICRPMADALMTTKDQICAQCKENAKCITLNDVTSCACPRGFVGNPYRSCMDMCLHNSDCPANKICKKNVCTDPCIDVCGVNSKCIVESLSRKPKCMCKDGFSGDPSRICTMKIDSRSATPDDELQCHPKCGTNASCNTKFGICSCNVGHIGNPYSHCRKKCASNSDCPVTDYCENGDCKDPCLHACGKNSICQVFKHNPTCRCPYGFIGDATKICKPQVVTTQPSFLEVDLCNFVSCGTNAECQITGTEKCKCSAGYKGNPYKICFKKCQVDNDCPNNEKCQSGTCQDACIEGCGLNSLCEAKDHVPSCRCPDNYKGDPTKICFPNQKGVLINPSRVPCLKCICRAITGNNDIFACAEKSINIRYWAFAGEDLAGGENFRTRNSTTDFLTCMNDKICIFNTMNDYISRAMHRLSDIDCDGKITCADFFAVHKFGLTAKFNNAIFNTSEARSFDQCEDHGEKDISDNWTPKKCTEMTYIDILS</sequence>
<dbReference type="InterPro" id="IPR018247">
    <property type="entry name" value="EF_Hand_1_Ca_BS"/>
</dbReference>